<evidence type="ECO:0000313" key="1">
    <source>
        <dbReference type="EMBL" id="BAI81828.1"/>
    </source>
</evidence>
<accession>D3PF36</accession>
<dbReference type="KEGG" id="ddf:DEFDS_P208"/>
<keyword evidence="1" id="KW-0614">Plasmid</keyword>
<proteinExistence type="predicted"/>
<organism evidence="1 2">
    <name type="scientific">Deferribacter desulfuricans (strain DSM 14783 / JCM 11476 / NBRC 101012 / SSM1)</name>
    <dbReference type="NCBI Taxonomy" id="639282"/>
    <lineage>
        <taxon>Bacteria</taxon>
        <taxon>Pseudomonadati</taxon>
        <taxon>Deferribacterota</taxon>
        <taxon>Deferribacteres</taxon>
        <taxon>Deferribacterales</taxon>
        <taxon>Deferribacteraceae</taxon>
        <taxon>Deferribacter</taxon>
    </lineage>
</organism>
<dbReference type="RefSeq" id="WP_013009040.1">
    <property type="nucleotide sequence ID" value="NC_013940.1"/>
</dbReference>
<evidence type="ECO:0000313" key="2">
    <source>
        <dbReference type="Proteomes" id="UP000001520"/>
    </source>
</evidence>
<reference evidence="1 2" key="1">
    <citation type="journal article" date="2010" name="DNA Res.">
        <title>Bacterial lifestyle in a deep-sea hydrothermal vent chimney revealed by the genome sequence of the thermophilic bacterium Deferribacter desulfuricans SSM1.</title>
        <authorList>
            <person name="Takaki Y."/>
            <person name="Shimamura S."/>
            <person name="Nakagawa S."/>
            <person name="Fukuhara Y."/>
            <person name="Horikawa H."/>
            <person name="Ankai A."/>
            <person name="Harada T."/>
            <person name="Hosoyama A."/>
            <person name="Oguchi A."/>
            <person name="Fukui S."/>
            <person name="Fujita N."/>
            <person name="Takami H."/>
            <person name="Takai K."/>
        </authorList>
    </citation>
    <scope>NUCLEOTIDE SEQUENCE [LARGE SCALE GENOMIC DNA]</scope>
    <source>
        <strain evidence="2">DSM 14783 / JCM 11476 / NBRC 101012 / SSM1</strain>
        <plasmid evidence="2">Plasmid megaplasmid pDF308</plasmid>
    </source>
</reference>
<dbReference type="HOGENOM" id="CLU_870744_0_0_0"/>
<dbReference type="AlphaFoldDB" id="D3PF36"/>
<sequence>MNTNIINLYEKLNRLLLNIDQLLTIKEYKSDIYLNFIKNNTSKIWKVFFENITTKNSYETYLEFLENNENFHNILHNNLQYRFNVISGKQTYFIDITNTFLLLYFYNNYSLNDLIERPILIEKNLNYMLENIPYYVYSYSMEHFFPNFFSPVIITIKHKNAFFELPFIDKQTKDFLSKIYSDIFQKVLLNNQLVEQLKSTLDFINESYNLQVLLPNLNNINYFDFKDNKIIYYINDQEAFLISDNKITISETFAKIRPTLTYLDFLNASLALQNNKQIIYFCTNILIYEKLKYIFEKETISLEQISHNYFISILDKIFI</sequence>
<protein>
    <submittedName>
        <fullName evidence="1">Uncharacterized protein</fullName>
    </submittedName>
</protein>
<gene>
    <name evidence="1" type="ordered locus">DEFDS_P208</name>
</gene>
<dbReference type="EMBL" id="AP011530">
    <property type="protein sequence ID" value="BAI81828.1"/>
    <property type="molecule type" value="Genomic_DNA"/>
</dbReference>
<name>D3PF36_DEFDS</name>
<geneLocation type="plasmid" evidence="1 2">
    <name>megaplasmid pDF308</name>
</geneLocation>
<dbReference type="Proteomes" id="UP000001520">
    <property type="component" value="Plasmid megaplasmid pDF308"/>
</dbReference>
<keyword evidence="2" id="KW-1185">Reference proteome</keyword>